<feature type="signal peptide" evidence="1">
    <location>
        <begin position="1"/>
        <end position="20"/>
    </location>
</feature>
<evidence type="ECO:0000313" key="3">
    <source>
        <dbReference type="Proteomes" id="UP001140217"/>
    </source>
</evidence>
<protein>
    <submittedName>
        <fullName evidence="2">Uncharacterized protein</fullName>
    </submittedName>
</protein>
<dbReference type="Proteomes" id="UP001140217">
    <property type="component" value="Unassembled WGS sequence"/>
</dbReference>
<feature type="chain" id="PRO_5040793505" evidence="1">
    <location>
        <begin position="21"/>
        <end position="151"/>
    </location>
</feature>
<comment type="caution">
    <text evidence="2">The sequence shown here is derived from an EMBL/GenBank/DDBJ whole genome shotgun (WGS) entry which is preliminary data.</text>
</comment>
<keyword evidence="1" id="KW-0732">Signal</keyword>
<organism evidence="2 3">
    <name type="scientific">Coemansia javaensis</name>
    <dbReference type="NCBI Taxonomy" id="2761396"/>
    <lineage>
        <taxon>Eukaryota</taxon>
        <taxon>Fungi</taxon>
        <taxon>Fungi incertae sedis</taxon>
        <taxon>Zoopagomycota</taxon>
        <taxon>Kickxellomycotina</taxon>
        <taxon>Kickxellomycetes</taxon>
        <taxon>Kickxellales</taxon>
        <taxon>Kickxellaceae</taxon>
        <taxon>Coemansia</taxon>
    </lineage>
</organism>
<sequence length="151" mass="15759">MGPVLLLLALLAAACAGVRGNTEIRHFRPSAGGHAHPSQRVLDLVAAAIPNQAVLAGPYTISGIEEVAPAGSAIAGDAAKARWYRLQGLEPGRSYEVRISYAASTPADFGIALYTVAEIMDRHGIALDDRGAAQDGVTMYARVTATYTGVR</sequence>
<dbReference type="CDD" id="cd00063">
    <property type="entry name" value="FN3"/>
    <property type="match status" value="1"/>
</dbReference>
<keyword evidence="3" id="KW-1185">Reference proteome</keyword>
<dbReference type="OrthoDB" id="3360032at2759"/>
<name>A0A9W8H6Q3_9FUNG</name>
<dbReference type="EMBL" id="JANBUL010000255">
    <property type="protein sequence ID" value="KAJ2778010.1"/>
    <property type="molecule type" value="Genomic_DNA"/>
</dbReference>
<gene>
    <name evidence="2" type="ORF">H4R18_004859</name>
</gene>
<reference evidence="2" key="1">
    <citation type="submission" date="2022-07" db="EMBL/GenBank/DDBJ databases">
        <title>Phylogenomic reconstructions and comparative analyses of Kickxellomycotina fungi.</title>
        <authorList>
            <person name="Reynolds N.K."/>
            <person name="Stajich J.E."/>
            <person name="Barry K."/>
            <person name="Grigoriev I.V."/>
            <person name="Crous P."/>
            <person name="Smith M.E."/>
        </authorList>
    </citation>
    <scope>NUCLEOTIDE SEQUENCE</scope>
    <source>
        <strain evidence="2">NBRC 105414</strain>
    </source>
</reference>
<proteinExistence type="predicted"/>
<accession>A0A9W8H6Q3</accession>
<dbReference type="InterPro" id="IPR003961">
    <property type="entry name" value="FN3_dom"/>
</dbReference>
<dbReference type="AlphaFoldDB" id="A0A9W8H6Q3"/>
<evidence type="ECO:0000256" key="1">
    <source>
        <dbReference type="SAM" id="SignalP"/>
    </source>
</evidence>
<evidence type="ECO:0000313" key="2">
    <source>
        <dbReference type="EMBL" id="KAJ2778010.1"/>
    </source>
</evidence>